<dbReference type="CDD" id="cd19776">
    <property type="entry name" value="Bbox2_TRIM25_C-IV"/>
    <property type="match status" value="1"/>
</dbReference>
<dbReference type="EMBL" id="CP111015">
    <property type="protein sequence ID" value="WAR01965.1"/>
    <property type="molecule type" value="Genomic_DNA"/>
</dbReference>
<proteinExistence type="predicted"/>
<dbReference type="SUPFAM" id="SSF57845">
    <property type="entry name" value="B-box zinc-binding domain"/>
    <property type="match status" value="1"/>
</dbReference>
<organism evidence="2 3">
    <name type="scientific">Mya arenaria</name>
    <name type="common">Soft-shell clam</name>
    <dbReference type="NCBI Taxonomy" id="6604"/>
    <lineage>
        <taxon>Eukaryota</taxon>
        <taxon>Metazoa</taxon>
        <taxon>Spiralia</taxon>
        <taxon>Lophotrochozoa</taxon>
        <taxon>Mollusca</taxon>
        <taxon>Bivalvia</taxon>
        <taxon>Autobranchia</taxon>
        <taxon>Heteroconchia</taxon>
        <taxon>Euheterodonta</taxon>
        <taxon>Imparidentia</taxon>
        <taxon>Neoheterodontei</taxon>
        <taxon>Myida</taxon>
        <taxon>Myoidea</taxon>
        <taxon>Myidae</taxon>
        <taxon>Mya</taxon>
    </lineage>
</organism>
<dbReference type="Proteomes" id="UP001164746">
    <property type="component" value="Chromosome 4"/>
</dbReference>
<dbReference type="PANTHER" id="PTHR25462">
    <property type="entry name" value="BONUS, ISOFORM C-RELATED"/>
    <property type="match status" value="1"/>
</dbReference>
<evidence type="ECO:0000313" key="3">
    <source>
        <dbReference type="Proteomes" id="UP001164746"/>
    </source>
</evidence>
<dbReference type="PANTHER" id="PTHR25462:SF296">
    <property type="entry name" value="MEIOTIC P26, ISOFORM F"/>
    <property type="match status" value="1"/>
</dbReference>
<evidence type="ECO:0000313" key="2">
    <source>
        <dbReference type="EMBL" id="WAR01965.1"/>
    </source>
</evidence>
<name>A0ABY7DWX2_MYAAR</name>
<dbReference type="Gene3D" id="3.30.160.60">
    <property type="entry name" value="Classic Zinc Finger"/>
    <property type="match status" value="1"/>
</dbReference>
<feature type="non-terminal residue" evidence="2">
    <location>
        <position position="1"/>
    </location>
</feature>
<dbReference type="Gene3D" id="1.20.5.300">
    <property type="match status" value="1"/>
</dbReference>
<dbReference type="InterPro" id="IPR047153">
    <property type="entry name" value="TRIM45/56/19-like"/>
</dbReference>
<feature type="coiled-coil region" evidence="1">
    <location>
        <begin position="126"/>
        <end position="225"/>
    </location>
</feature>
<gene>
    <name evidence="2" type="ORF">MAR_008523</name>
</gene>
<keyword evidence="3" id="KW-1185">Reference proteome</keyword>
<evidence type="ECO:0008006" key="4">
    <source>
        <dbReference type="Google" id="ProtNLM"/>
    </source>
</evidence>
<reference evidence="2" key="1">
    <citation type="submission" date="2022-11" db="EMBL/GenBank/DDBJ databases">
        <title>Centuries of genome instability and evolution in soft-shell clam transmissible cancer (bioRxiv).</title>
        <authorList>
            <person name="Hart S.F.M."/>
            <person name="Yonemitsu M.A."/>
            <person name="Giersch R.M."/>
            <person name="Beal B.F."/>
            <person name="Arriagada G."/>
            <person name="Davis B.W."/>
            <person name="Ostrander E.A."/>
            <person name="Goff S.P."/>
            <person name="Metzger M.J."/>
        </authorList>
    </citation>
    <scope>NUCLEOTIDE SEQUENCE</scope>
    <source>
        <strain evidence="2">MELC-2E11</strain>
        <tissue evidence="2">Siphon/mantle</tissue>
    </source>
</reference>
<keyword evidence="1" id="KW-0175">Coiled coil</keyword>
<accession>A0ABY7DWX2</accession>
<evidence type="ECO:0000256" key="1">
    <source>
        <dbReference type="SAM" id="Coils"/>
    </source>
</evidence>
<sequence length="273" mass="31052">MATGGSSIYKGSDLIHDFSCFKCQENDFNTEAQHFCPDCEHYLCDMCVGLHNGYHKKHTVYGRGDIEKWVGSSIDRCDQHGKELEVHCDDHQELCCNVCVALNHRLCNSISHLPDLAKGFHKKVEIQQLSATVKKMSSRLDELQNAGTKYQAELKDSYKKAVAEIKAIRKEIDSILNQLEKATIEQVDGMIGDFENDAKDDVEKCMKVNDQLKNLMEKINQLVGKRKETTAYIGYRKCTVKLAQANDLVGEIQKRPKKDIQFVSDRTIESFLE</sequence>
<protein>
    <recommendedName>
        <fullName evidence="4">B box-type domain-containing protein</fullName>
    </recommendedName>
</protein>